<reference evidence="1" key="1">
    <citation type="submission" date="2022-04" db="EMBL/GenBank/DDBJ databases">
        <title>Mucilaginibacter sp. RS28 isolated from freshwater.</title>
        <authorList>
            <person name="Ko S.-R."/>
        </authorList>
    </citation>
    <scope>NUCLEOTIDE SEQUENCE</scope>
    <source>
        <strain evidence="1">RS28</strain>
    </source>
</reference>
<dbReference type="EMBL" id="JALJEJ010000001">
    <property type="protein sequence ID" value="MCJ8208095.1"/>
    <property type="molecule type" value="Genomic_DNA"/>
</dbReference>
<evidence type="ECO:0000313" key="2">
    <source>
        <dbReference type="Proteomes" id="UP001139450"/>
    </source>
</evidence>
<name>A0A9X2B7V5_9SPHI</name>
<dbReference type="AlphaFoldDB" id="A0A9X2B7V5"/>
<accession>A0A9X2B7V5</accession>
<dbReference type="Proteomes" id="UP001139450">
    <property type="component" value="Unassembled WGS sequence"/>
</dbReference>
<gene>
    <name evidence="1" type="ORF">MUY27_00150</name>
</gene>
<evidence type="ECO:0000313" key="1">
    <source>
        <dbReference type="EMBL" id="MCJ8208095.1"/>
    </source>
</evidence>
<keyword evidence="2" id="KW-1185">Reference proteome</keyword>
<proteinExistence type="predicted"/>
<comment type="caution">
    <text evidence="1">The sequence shown here is derived from an EMBL/GenBank/DDBJ whole genome shotgun (WGS) entry which is preliminary data.</text>
</comment>
<protein>
    <submittedName>
        <fullName evidence="1">Uncharacterized protein</fullName>
    </submittedName>
</protein>
<organism evidence="1 2">
    <name type="scientific">Mucilaginibacter straminoryzae</name>
    <dbReference type="NCBI Taxonomy" id="2932774"/>
    <lineage>
        <taxon>Bacteria</taxon>
        <taxon>Pseudomonadati</taxon>
        <taxon>Bacteroidota</taxon>
        <taxon>Sphingobacteriia</taxon>
        <taxon>Sphingobacteriales</taxon>
        <taxon>Sphingobacteriaceae</taxon>
        <taxon>Mucilaginibacter</taxon>
    </lineage>
</organism>
<sequence>MLTALAVTAGIGGAFASKIVGDSQETFYLDASGQPTDQVDIPNCLQSQNKCAQVWNVDANGNPTTPAGSVIMGTRQD</sequence>